<keyword evidence="4" id="KW-0560">Oxidoreductase</keyword>
<dbReference type="GO" id="GO:0016491">
    <property type="term" value="F:oxidoreductase activity"/>
    <property type="evidence" value="ECO:0007669"/>
    <property type="project" value="UniProtKB-KW"/>
</dbReference>
<organism evidence="6 7">
    <name type="scientific">Diaporthe ampelina</name>
    <dbReference type="NCBI Taxonomy" id="1214573"/>
    <lineage>
        <taxon>Eukaryota</taxon>
        <taxon>Fungi</taxon>
        <taxon>Dikarya</taxon>
        <taxon>Ascomycota</taxon>
        <taxon>Pezizomycotina</taxon>
        <taxon>Sordariomycetes</taxon>
        <taxon>Sordariomycetidae</taxon>
        <taxon>Diaporthales</taxon>
        <taxon>Diaporthaceae</taxon>
        <taxon>Diaporthe</taxon>
    </lineage>
</organism>
<dbReference type="InterPro" id="IPR006094">
    <property type="entry name" value="Oxid_FAD_bind_N"/>
</dbReference>
<dbReference type="InterPro" id="IPR016166">
    <property type="entry name" value="FAD-bd_PCMH"/>
</dbReference>
<dbReference type="Pfam" id="PF01565">
    <property type="entry name" value="FAD_binding_4"/>
    <property type="match status" value="1"/>
</dbReference>
<accession>A0A0G2H776</accession>
<evidence type="ECO:0000259" key="5">
    <source>
        <dbReference type="PROSITE" id="PS51387"/>
    </source>
</evidence>
<dbReference type="OrthoDB" id="2151789at2759"/>
<dbReference type="InterPro" id="IPR036318">
    <property type="entry name" value="FAD-bd_PCMH-like_sf"/>
</dbReference>
<dbReference type="PROSITE" id="PS51387">
    <property type="entry name" value="FAD_PCMH"/>
    <property type="match status" value="1"/>
</dbReference>
<keyword evidence="2" id="KW-0285">Flavoprotein</keyword>
<dbReference type="GO" id="GO:0071949">
    <property type="term" value="F:FAD binding"/>
    <property type="evidence" value="ECO:0007669"/>
    <property type="project" value="InterPro"/>
</dbReference>
<dbReference type="PANTHER" id="PTHR42973">
    <property type="entry name" value="BINDING OXIDOREDUCTASE, PUTATIVE (AFU_ORTHOLOGUE AFUA_1G17690)-RELATED"/>
    <property type="match status" value="1"/>
</dbReference>
<evidence type="ECO:0000256" key="3">
    <source>
        <dbReference type="ARBA" id="ARBA00022827"/>
    </source>
</evidence>
<feature type="domain" description="FAD-binding PCMH-type" evidence="5">
    <location>
        <begin position="38"/>
        <end position="207"/>
    </location>
</feature>
<gene>
    <name evidence="6" type="ORF">UCDDA912_g09039</name>
</gene>
<comment type="caution">
    <text evidence="6">The sequence shown here is derived from an EMBL/GenBank/DDBJ whole genome shotgun (WGS) entry which is preliminary data.</text>
</comment>
<evidence type="ECO:0000313" key="7">
    <source>
        <dbReference type="Proteomes" id="UP000034680"/>
    </source>
</evidence>
<dbReference type="SUPFAM" id="SSF56176">
    <property type="entry name" value="FAD-binding/transporter-associated domain-like"/>
    <property type="match status" value="1"/>
</dbReference>
<dbReference type="PANTHER" id="PTHR42973:SF22">
    <property type="entry name" value="FAD-BINDING PCMH-TYPE DOMAIN-CONTAINING PROTEIN-RELATED"/>
    <property type="match status" value="1"/>
</dbReference>
<dbReference type="InterPro" id="IPR050416">
    <property type="entry name" value="FAD-linked_Oxidoreductase"/>
</dbReference>
<dbReference type="EMBL" id="LCUC01000421">
    <property type="protein sequence ID" value="KKY31038.1"/>
    <property type="molecule type" value="Genomic_DNA"/>
</dbReference>
<reference evidence="6 7" key="2">
    <citation type="submission" date="2015-05" db="EMBL/GenBank/DDBJ databases">
        <authorList>
            <person name="Morales-Cruz A."/>
            <person name="Amrine K.C."/>
            <person name="Cantu D."/>
        </authorList>
    </citation>
    <scope>NUCLEOTIDE SEQUENCE [LARGE SCALE GENOMIC DNA]</scope>
    <source>
        <strain evidence="6">DA912</strain>
    </source>
</reference>
<dbReference type="Gene3D" id="3.30.465.10">
    <property type="match status" value="1"/>
</dbReference>
<evidence type="ECO:0000313" key="6">
    <source>
        <dbReference type="EMBL" id="KKY31038.1"/>
    </source>
</evidence>
<dbReference type="AlphaFoldDB" id="A0A0G2H776"/>
<dbReference type="InterPro" id="IPR016169">
    <property type="entry name" value="FAD-bd_PCMH_sub2"/>
</dbReference>
<name>A0A0G2H776_9PEZI</name>
<evidence type="ECO:0000256" key="2">
    <source>
        <dbReference type="ARBA" id="ARBA00022630"/>
    </source>
</evidence>
<comment type="similarity">
    <text evidence="1">Belongs to the oxygen-dependent FAD-linked oxidoreductase family.</text>
</comment>
<reference evidence="6 7" key="1">
    <citation type="submission" date="2015-05" db="EMBL/GenBank/DDBJ databases">
        <title>Distinctive expansion of gene families associated with plant cell wall degradation and secondary metabolism in the genomes of grapevine trunk pathogens.</title>
        <authorList>
            <person name="Lawrence D.P."/>
            <person name="Travadon R."/>
            <person name="Rolshausen P.E."/>
            <person name="Baumgartner K."/>
        </authorList>
    </citation>
    <scope>NUCLEOTIDE SEQUENCE [LARGE SCALE GENOMIC DNA]</scope>
    <source>
        <strain evidence="6">DA912</strain>
    </source>
</reference>
<proteinExistence type="inferred from homology"/>
<protein>
    <recommendedName>
        <fullName evidence="5">FAD-binding PCMH-type domain-containing protein</fullName>
    </recommendedName>
</protein>
<evidence type="ECO:0000256" key="1">
    <source>
        <dbReference type="ARBA" id="ARBA00005466"/>
    </source>
</evidence>
<sequence>MAGSCCTALAAVLGSETFSPGSTGYASSLSSYWSLQETEVLPSCIVQPASAEHVSVAVTTLTSNDCSFAVRSGGHSPVAGAANIASGVTLDLTRLDTITVSSDRATVSLGPAATWGEVYSALDPLNLTVAGGRSGGVGVGGLTVGGGISFHSPRVGFTADTVTNFQVVLADGRIVDSKDDADLDWSLRGGSNNFGVVTRLDLAPIEQGQLWGGNVYSAIDTADAQLRFLAGFCDPATYDEYASLIMTLAYDGSTGTQLFSNAVEYTKPEAEPPVFAPLMEIPTFYNTMRIDSMASISAELAATSPRGGRASFMTLTHGATLPMLEAVLAAFNTSVAAVRGVDAITWTLSLEPLPPAIYERHAHDNALGLDGRGGKGLVVTLLTAMWSDAADDATVEAAGEALHDDIKAAAQELGEYDPWLYLNYASRAAWQGSPVASYGWGSAARLRQTSAKVDPAGVFQKKVPGGFKLV</sequence>
<dbReference type="Proteomes" id="UP000034680">
    <property type="component" value="Unassembled WGS sequence"/>
</dbReference>
<keyword evidence="7" id="KW-1185">Reference proteome</keyword>
<keyword evidence="3" id="KW-0274">FAD</keyword>
<dbReference type="STRING" id="1214573.A0A0G2H776"/>
<evidence type="ECO:0000256" key="4">
    <source>
        <dbReference type="ARBA" id="ARBA00023002"/>
    </source>
</evidence>